<organism evidence="14 15">
    <name type="scientific">Streptomyces albus</name>
    <dbReference type="NCBI Taxonomy" id="1888"/>
    <lineage>
        <taxon>Bacteria</taxon>
        <taxon>Bacillati</taxon>
        <taxon>Actinomycetota</taxon>
        <taxon>Actinomycetes</taxon>
        <taxon>Kitasatosporales</taxon>
        <taxon>Streptomycetaceae</taxon>
        <taxon>Streptomyces</taxon>
    </lineage>
</organism>
<dbReference type="PANTHER" id="PTHR43079">
    <property type="entry name" value="PROBABLE CADMIUM/ZINC-TRANSPORTING ATPASE HMA1"/>
    <property type="match status" value="1"/>
</dbReference>
<sequence>MTSVLSADTTGPEPGAPSPPPPRTPPTVRTRVLAVPEARWALAALLLFLLALPAYLLGAPAWLWGPLFALTYATGGWEPGWAGLCALREKTLDVDLLMVVAALGAAAIGQVLDGALLIVIFATSGALEAIATARTADSVRGLLDLAPATATRLTDDGAEETVPTGQLAVGDTLLVRPGEHIGADGRVLDGLSEVDQATITGEPLPATKKAGDEVYAGTLNGSGALRIRVERDAGDSVLARIVRLVEEASRTKAPTQLFIEKVEQRYSLAMVTATVALFAVPLLFGAALQPTLLRAMTFMIVASPCAVVLATMPPLLSAIANAGRHGVLVKSAVVMERLGQTDTVALDKTGTLTEGTPRVTRVLTLPGGGHTEETVLRLAASAEHPSEHPLARAVVAAARDRGLTPAPAADFTATPGTGVTATVEGRTVAVGSPARLTADDIGTAPGTLEAEGCTTVLVVVDGTPAGLLGIADRLRTDAAATVRDLSGLTGRTPLLVTGDNRRAAARLAGEVGITDVRAGLLPQDKVAAVEELRGSGHRVLMIGDGVNDAPALAAADTGVAMGRTGSDLALESADAVVVHDELAAVPRVVALSRRARRLVKQNLVIAGTVIAALVVWDLAATLPLPLGVAGHEGSTILVALNGLRLLTDRSWNAPGSSPIFVSGSRRPRPARNCPPPGLWSPSTARVRSRCKRRCGPSGRKDWWRAGRVWAPSSGRSASRGPTTTGGRRRPSARRPTVCRGCPPPCGPPPTT</sequence>
<dbReference type="SFLD" id="SFLDF00027">
    <property type="entry name" value="p-type_atpase"/>
    <property type="match status" value="1"/>
</dbReference>
<dbReference type="SFLD" id="SFLDG00002">
    <property type="entry name" value="C1.7:_P-type_atpase_like"/>
    <property type="match status" value="1"/>
</dbReference>
<keyword evidence="6 11" id="KW-0067">ATP-binding</keyword>
<feature type="transmembrane region" description="Helical" evidence="11">
    <location>
        <begin position="295"/>
        <end position="316"/>
    </location>
</feature>
<protein>
    <submittedName>
        <fullName evidence="14">Cadmium-translocating P-type ATPase</fullName>
        <ecNumber evidence="14">3.6.3.3</ecNumber>
    </submittedName>
</protein>
<gene>
    <name evidence="14" type="primary">cadA</name>
    <name evidence="14" type="ORF">D8771_09740</name>
</gene>
<evidence type="ECO:0000256" key="11">
    <source>
        <dbReference type="RuleBase" id="RU362081"/>
    </source>
</evidence>
<dbReference type="PROSITE" id="PS00154">
    <property type="entry name" value="ATPASE_E1_E2"/>
    <property type="match status" value="1"/>
</dbReference>
<evidence type="ECO:0000259" key="13">
    <source>
        <dbReference type="Pfam" id="PF00122"/>
    </source>
</evidence>
<keyword evidence="3 11" id="KW-0812">Transmembrane</keyword>
<evidence type="ECO:0000256" key="10">
    <source>
        <dbReference type="ARBA" id="ARBA00023136"/>
    </source>
</evidence>
<evidence type="ECO:0000256" key="5">
    <source>
        <dbReference type="ARBA" id="ARBA00022741"/>
    </source>
</evidence>
<feature type="region of interest" description="Disordered" evidence="12">
    <location>
        <begin position="1"/>
        <end position="26"/>
    </location>
</feature>
<dbReference type="Gene3D" id="3.40.1110.10">
    <property type="entry name" value="Calcium-transporting ATPase, cytoplasmic domain N"/>
    <property type="match status" value="1"/>
</dbReference>
<keyword evidence="5 11" id="KW-0547">Nucleotide-binding</keyword>
<dbReference type="Pfam" id="PF00122">
    <property type="entry name" value="E1-E2_ATPase"/>
    <property type="match status" value="1"/>
</dbReference>
<evidence type="ECO:0000256" key="8">
    <source>
        <dbReference type="ARBA" id="ARBA00022967"/>
    </source>
</evidence>
<dbReference type="PRINTS" id="PR00120">
    <property type="entry name" value="HATPASE"/>
</dbReference>
<dbReference type="EMBL" id="RCIY01000044">
    <property type="protein sequence ID" value="TGG85459.1"/>
    <property type="molecule type" value="Genomic_DNA"/>
</dbReference>
<evidence type="ECO:0000256" key="4">
    <source>
        <dbReference type="ARBA" id="ARBA00022723"/>
    </source>
</evidence>
<keyword evidence="4 11" id="KW-0479">Metal-binding</keyword>
<keyword evidence="8" id="KW-1278">Translocase</keyword>
<name>A0A8H1LMC0_9ACTN</name>
<feature type="compositionally biased region" description="Pro residues" evidence="12">
    <location>
        <begin position="14"/>
        <end position="25"/>
    </location>
</feature>
<evidence type="ECO:0000256" key="9">
    <source>
        <dbReference type="ARBA" id="ARBA00022989"/>
    </source>
</evidence>
<keyword evidence="11" id="KW-1003">Cell membrane</keyword>
<dbReference type="Pfam" id="PF00702">
    <property type="entry name" value="Hydrolase"/>
    <property type="match status" value="1"/>
</dbReference>
<dbReference type="InterPro" id="IPR023299">
    <property type="entry name" value="ATPase_P-typ_cyto_dom_N"/>
</dbReference>
<evidence type="ECO:0000256" key="1">
    <source>
        <dbReference type="ARBA" id="ARBA00004651"/>
    </source>
</evidence>
<feature type="transmembrane region" description="Helical" evidence="11">
    <location>
        <begin position="603"/>
        <end position="626"/>
    </location>
</feature>
<reference evidence="14 15" key="1">
    <citation type="submission" date="2018-10" db="EMBL/GenBank/DDBJ databases">
        <title>Isolation of pseudouridimycin from Streptomyces albus DSM 40763.</title>
        <authorList>
            <person name="Rosenqvist P."/>
            <person name="Metsae-Ketelae M."/>
            <person name="Virta P."/>
        </authorList>
    </citation>
    <scope>NUCLEOTIDE SEQUENCE [LARGE SCALE GENOMIC DNA]</scope>
    <source>
        <strain evidence="14 15">DSM 40763</strain>
    </source>
</reference>
<evidence type="ECO:0000256" key="12">
    <source>
        <dbReference type="SAM" id="MobiDB-lite"/>
    </source>
</evidence>
<feature type="compositionally biased region" description="Low complexity" evidence="12">
    <location>
        <begin position="710"/>
        <end position="725"/>
    </location>
</feature>
<dbReference type="PANTHER" id="PTHR43079:SF1">
    <property type="entry name" value="CADMIUM_ZINC-TRANSPORTING ATPASE HMA1, CHLOROPLASTIC-RELATED"/>
    <property type="match status" value="1"/>
</dbReference>
<feature type="region of interest" description="Disordered" evidence="12">
    <location>
        <begin position="662"/>
        <end position="685"/>
    </location>
</feature>
<keyword evidence="7" id="KW-0460">Magnesium</keyword>
<dbReference type="GO" id="GO:0019829">
    <property type="term" value="F:ATPase-coupled monoatomic cation transmembrane transporter activity"/>
    <property type="evidence" value="ECO:0007669"/>
    <property type="project" value="InterPro"/>
</dbReference>
<dbReference type="GO" id="GO:0005524">
    <property type="term" value="F:ATP binding"/>
    <property type="evidence" value="ECO:0007669"/>
    <property type="project" value="UniProtKB-UniRule"/>
</dbReference>
<feature type="transmembrane region" description="Helical" evidence="11">
    <location>
        <begin position="40"/>
        <end position="64"/>
    </location>
</feature>
<dbReference type="NCBIfam" id="TIGR01512">
    <property type="entry name" value="ATPase-IB2_Cd"/>
    <property type="match status" value="1"/>
</dbReference>
<dbReference type="AlphaFoldDB" id="A0A8H1LMC0"/>
<dbReference type="SFLD" id="SFLDS00003">
    <property type="entry name" value="Haloacid_Dehalogenase"/>
    <property type="match status" value="1"/>
</dbReference>
<dbReference type="InterPro" id="IPR018303">
    <property type="entry name" value="ATPase_P-typ_P_site"/>
</dbReference>
<dbReference type="InterPro" id="IPR059000">
    <property type="entry name" value="ATPase_P-type_domA"/>
</dbReference>
<dbReference type="InterPro" id="IPR008250">
    <property type="entry name" value="ATPase_P-typ_transduc_dom_A_sf"/>
</dbReference>
<dbReference type="SUPFAM" id="SSF56784">
    <property type="entry name" value="HAD-like"/>
    <property type="match status" value="1"/>
</dbReference>
<feature type="region of interest" description="Disordered" evidence="12">
    <location>
        <begin position="706"/>
        <end position="751"/>
    </location>
</feature>
<evidence type="ECO:0000313" key="15">
    <source>
        <dbReference type="Proteomes" id="UP000298111"/>
    </source>
</evidence>
<dbReference type="NCBIfam" id="TIGR01525">
    <property type="entry name" value="ATPase-IB_hvy"/>
    <property type="match status" value="1"/>
</dbReference>
<feature type="compositionally biased region" description="Pro residues" evidence="12">
    <location>
        <begin position="741"/>
        <end position="751"/>
    </location>
</feature>
<dbReference type="NCBIfam" id="TIGR01494">
    <property type="entry name" value="ATPase_P-type"/>
    <property type="match status" value="1"/>
</dbReference>
<dbReference type="GO" id="GO:0005886">
    <property type="term" value="C:plasma membrane"/>
    <property type="evidence" value="ECO:0007669"/>
    <property type="project" value="UniProtKB-SubCell"/>
</dbReference>
<keyword evidence="14" id="KW-0378">Hydrolase</keyword>
<dbReference type="InterPro" id="IPR027256">
    <property type="entry name" value="P-typ_ATPase_IB"/>
</dbReference>
<dbReference type="InterPro" id="IPR023214">
    <property type="entry name" value="HAD_sf"/>
</dbReference>
<comment type="similarity">
    <text evidence="2 11">Belongs to the cation transport ATPase (P-type) (TC 3.A.3) family. Type IB subfamily.</text>
</comment>
<dbReference type="Gene3D" id="3.40.50.1000">
    <property type="entry name" value="HAD superfamily/HAD-like"/>
    <property type="match status" value="1"/>
</dbReference>
<feature type="transmembrane region" description="Helical" evidence="11">
    <location>
        <begin position="266"/>
        <end position="289"/>
    </location>
</feature>
<evidence type="ECO:0000256" key="2">
    <source>
        <dbReference type="ARBA" id="ARBA00006024"/>
    </source>
</evidence>
<comment type="caution">
    <text evidence="14">The sequence shown here is derived from an EMBL/GenBank/DDBJ whole genome shotgun (WGS) entry which is preliminary data.</text>
</comment>
<feature type="transmembrane region" description="Helical" evidence="11">
    <location>
        <begin position="96"/>
        <end position="122"/>
    </location>
</feature>
<dbReference type="InterPro" id="IPR051949">
    <property type="entry name" value="Cation_Transport_ATPase"/>
</dbReference>
<dbReference type="FunFam" id="2.70.150.10:FF:000002">
    <property type="entry name" value="Copper-transporting ATPase 1, putative"/>
    <property type="match status" value="1"/>
</dbReference>
<dbReference type="Proteomes" id="UP000298111">
    <property type="component" value="Unassembled WGS sequence"/>
</dbReference>
<proteinExistence type="inferred from homology"/>
<dbReference type="EC" id="3.6.3.3" evidence="14"/>
<dbReference type="InterPro" id="IPR044492">
    <property type="entry name" value="P_typ_ATPase_HD_dom"/>
</dbReference>
<evidence type="ECO:0000256" key="3">
    <source>
        <dbReference type="ARBA" id="ARBA00022692"/>
    </source>
</evidence>
<evidence type="ECO:0000256" key="6">
    <source>
        <dbReference type="ARBA" id="ARBA00022840"/>
    </source>
</evidence>
<dbReference type="SUPFAM" id="SSF81653">
    <property type="entry name" value="Calcium ATPase, transduction domain A"/>
    <property type="match status" value="1"/>
</dbReference>
<dbReference type="InterPro" id="IPR036412">
    <property type="entry name" value="HAD-like_sf"/>
</dbReference>
<dbReference type="GO" id="GO:0046872">
    <property type="term" value="F:metal ion binding"/>
    <property type="evidence" value="ECO:0007669"/>
    <property type="project" value="UniProtKB-KW"/>
</dbReference>
<keyword evidence="9 11" id="KW-1133">Transmembrane helix</keyword>
<dbReference type="GO" id="GO:0016887">
    <property type="term" value="F:ATP hydrolysis activity"/>
    <property type="evidence" value="ECO:0007669"/>
    <property type="project" value="InterPro"/>
</dbReference>
<dbReference type="Gene3D" id="2.70.150.10">
    <property type="entry name" value="Calcium-transporting ATPase, cytoplasmic transduction domain A"/>
    <property type="match status" value="1"/>
</dbReference>
<dbReference type="InterPro" id="IPR001757">
    <property type="entry name" value="P_typ_ATPase"/>
</dbReference>
<evidence type="ECO:0000313" key="14">
    <source>
        <dbReference type="EMBL" id="TGG85459.1"/>
    </source>
</evidence>
<feature type="domain" description="P-type ATPase A" evidence="13">
    <location>
        <begin position="145"/>
        <end position="246"/>
    </location>
</feature>
<dbReference type="PRINTS" id="PR00119">
    <property type="entry name" value="CATATPASE"/>
</dbReference>
<accession>A0A8H1LMC0</accession>
<comment type="subcellular location">
    <subcellularLocation>
        <location evidence="1">Cell membrane</location>
        <topology evidence="1">Multi-pass membrane protein</topology>
    </subcellularLocation>
</comment>
<keyword evidence="10 11" id="KW-0472">Membrane</keyword>
<evidence type="ECO:0000256" key="7">
    <source>
        <dbReference type="ARBA" id="ARBA00022842"/>
    </source>
</evidence>